<evidence type="ECO:0000256" key="2">
    <source>
        <dbReference type="SAM" id="Phobius"/>
    </source>
</evidence>
<proteinExistence type="predicted"/>
<keyword evidence="2" id="KW-1133">Transmembrane helix</keyword>
<feature type="transmembrane region" description="Helical" evidence="2">
    <location>
        <begin position="182"/>
        <end position="199"/>
    </location>
</feature>
<feature type="transmembrane region" description="Helical" evidence="2">
    <location>
        <begin position="158"/>
        <end position="176"/>
    </location>
</feature>
<dbReference type="AlphaFoldDB" id="A0AAN7U8Z4"/>
<comment type="caution">
    <text evidence="3">The sequence shown here is derived from an EMBL/GenBank/DDBJ whole genome shotgun (WGS) entry which is preliminary data.</text>
</comment>
<dbReference type="PANTHER" id="PTHR48182:SF3">
    <property type="entry name" value="DUF676 DOMAIN-CONTAINING PROTEIN"/>
    <property type="match status" value="1"/>
</dbReference>
<dbReference type="Gene3D" id="3.40.50.1820">
    <property type="entry name" value="alpha/beta hydrolase"/>
    <property type="match status" value="1"/>
</dbReference>
<protein>
    <recommendedName>
        <fullName evidence="5">DUF676 domain-containing protein</fullName>
    </recommendedName>
</protein>
<organism evidence="3 4">
    <name type="scientific">Xylaria bambusicola</name>
    <dbReference type="NCBI Taxonomy" id="326684"/>
    <lineage>
        <taxon>Eukaryota</taxon>
        <taxon>Fungi</taxon>
        <taxon>Dikarya</taxon>
        <taxon>Ascomycota</taxon>
        <taxon>Pezizomycotina</taxon>
        <taxon>Sordariomycetes</taxon>
        <taxon>Xylariomycetidae</taxon>
        <taxon>Xylariales</taxon>
        <taxon>Xylariaceae</taxon>
        <taxon>Xylaria</taxon>
    </lineage>
</organism>
<dbReference type="InterPro" id="IPR052374">
    <property type="entry name" value="SERAC1"/>
</dbReference>
<feature type="compositionally biased region" description="Polar residues" evidence="1">
    <location>
        <begin position="26"/>
        <end position="35"/>
    </location>
</feature>
<dbReference type="Proteomes" id="UP001305414">
    <property type="component" value="Unassembled WGS sequence"/>
</dbReference>
<reference evidence="3 4" key="1">
    <citation type="submission" date="2023-10" db="EMBL/GenBank/DDBJ databases">
        <title>Draft genome sequence of Xylaria bambusicola isolate GMP-LS, the root and basal stem rot pathogen of sugarcane in Indonesia.</title>
        <authorList>
            <person name="Selvaraj P."/>
            <person name="Muralishankar V."/>
            <person name="Muruganantham S."/>
            <person name="Sp S."/>
            <person name="Haryani S."/>
            <person name="Lau K.J.X."/>
            <person name="Naqvi N.I."/>
        </authorList>
    </citation>
    <scope>NUCLEOTIDE SEQUENCE [LARGE SCALE GENOMIC DNA]</scope>
    <source>
        <strain evidence="3">GMP-LS</strain>
    </source>
</reference>
<sequence length="212" mass="24055">MSRPIRHIRSLFTRTANGSGEEDTNTESVRNSTKVSNPLRSINRAPLELLYPSPNQHVSNKIEVDFDFHFSIIAVHGLGSNVDWSWTWQDKNGPRPLVHWLKDADMLPRVVPHAGIIAYNYESRWHLNAPRTHLKLCGEELMRSLHYFRTDVPERPTIFIAHSLGGLVVLYGFLYADCTESLEYIPASTIGFLLLGASFRGTRMQSLARKAA</sequence>
<accession>A0AAN7U8Z4</accession>
<gene>
    <name evidence="3" type="ORF">RRF57_003475</name>
</gene>
<dbReference type="InterPro" id="IPR029058">
    <property type="entry name" value="AB_hydrolase_fold"/>
</dbReference>
<name>A0AAN7U8Z4_9PEZI</name>
<dbReference type="PANTHER" id="PTHR48182">
    <property type="entry name" value="PROTEIN SERAC1"/>
    <property type="match status" value="1"/>
</dbReference>
<evidence type="ECO:0000256" key="1">
    <source>
        <dbReference type="SAM" id="MobiDB-lite"/>
    </source>
</evidence>
<dbReference type="SUPFAM" id="SSF53474">
    <property type="entry name" value="alpha/beta-Hydrolases"/>
    <property type="match status" value="1"/>
</dbReference>
<evidence type="ECO:0000313" key="4">
    <source>
        <dbReference type="Proteomes" id="UP001305414"/>
    </source>
</evidence>
<keyword evidence="4" id="KW-1185">Reference proteome</keyword>
<dbReference type="EMBL" id="JAWHQM010000006">
    <property type="protein sequence ID" value="KAK5627760.1"/>
    <property type="molecule type" value="Genomic_DNA"/>
</dbReference>
<evidence type="ECO:0000313" key="3">
    <source>
        <dbReference type="EMBL" id="KAK5627760.1"/>
    </source>
</evidence>
<keyword evidence="2" id="KW-0472">Membrane</keyword>
<feature type="region of interest" description="Disordered" evidence="1">
    <location>
        <begin position="9"/>
        <end position="35"/>
    </location>
</feature>
<keyword evidence="2" id="KW-0812">Transmembrane</keyword>
<evidence type="ECO:0008006" key="5">
    <source>
        <dbReference type="Google" id="ProtNLM"/>
    </source>
</evidence>